<evidence type="ECO:0000313" key="3">
    <source>
        <dbReference type="Proteomes" id="UP000240987"/>
    </source>
</evidence>
<dbReference type="AlphaFoldDB" id="A0A2T3J753"/>
<reference evidence="2 3" key="1">
    <citation type="submission" date="2018-01" db="EMBL/GenBank/DDBJ databases">
        <title>Whole genome sequencing of Histamine producing bacteria.</title>
        <authorList>
            <person name="Butler K."/>
        </authorList>
    </citation>
    <scope>NUCLEOTIDE SEQUENCE [LARGE SCALE GENOMIC DNA]</scope>
    <source>
        <strain evidence="2 3">JCM 12947</strain>
    </source>
</reference>
<gene>
    <name evidence="2" type="ORF">C9J12_27070</name>
</gene>
<dbReference type="EMBL" id="PYMJ01000049">
    <property type="protein sequence ID" value="PSU44534.1"/>
    <property type="molecule type" value="Genomic_DNA"/>
</dbReference>
<proteinExistence type="predicted"/>
<keyword evidence="3" id="KW-1185">Reference proteome</keyword>
<accession>A0A2T3J753</accession>
<sequence length="249" mass="28321">MSNIHFFLQGKGGVGKTLTSSFTAQYLKEKSNDIICIDTDSVNHTFSQYKALNVMEYNIYNPETSFIDETVIEEMAEFIYKSNNEHIVIDNGASSFVPLLQYLVDNEIIPLLREAGHNVYIHTIITGGQGIEDTAGGLRTIINSFNDVNILVWLNYKFGEIHIDGKDFTDWGVYTTNKERINAIIPLDFHASQLYQNDLNAMLAKKLTFDEARQSVKLFSRTRLKQMKTQIFNSLETALYPNIKAIDAE</sequence>
<protein>
    <recommendedName>
        <fullName evidence="1">AAA domain-containing protein</fullName>
    </recommendedName>
</protein>
<dbReference type="RefSeq" id="WP_170111900.1">
    <property type="nucleotide sequence ID" value="NZ_PYMJ01000049.1"/>
</dbReference>
<dbReference type="InterPro" id="IPR025669">
    <property type="entry name" value="AAA_dom"/>
</dbReference>
<feature type="domain" description="AAA" evidence="1">
    <location>
        <begin position="8"/>
        <end position="79"/>
    </location>
</feature>
<name>A0A2T3J753_9GAMM</name>
<dbReference type="Proteomes" id="UP000240987">
    <property type="component" value="Unassembled WGS sequence"/>
</dbReference>
<dbReference type="Pfam" id="PF13614">
    <property type="entry name" value="AAA_31"/>
    <property type="match status" value="1"/>
</dbReference>
<evidence type="ECO:0000259" key="1">
    <source>
        <dbReference type="Pfam" id="PF13614"/>
    </source>
</evidence>
<dbReference type="SUPFAM" id="SSF52540">
    <property type="entry name" value="P-loop containing nucleoside triphosphate hydrolases"/>
    <property type="match status" value="1"/>
</dbReference>
<dbReference type="Gene3D" id="3.40.50.300">
    <property type="entry name" value="P-loop containing nucleotide triphosphate hydrolases"/>
    <property type="match status" value="1"/>
</dbReference>
<dbReference type="InterPro" id="IPR027417">
    <property type="entry name" value="P-loop_NTPase"/>
</dbReference>
<comment type="caution">
    <text evidence="2">The sequence shown here is derived from an EMBL/GenBank/DDBJ whole genome shotgun (WGS) entry which is preliminary data.</text>
</comment>
<evidence type="ECO:0000313" key="2">
    <source>
        <dbReference type="EMBL" id="PSU44534.1"/>
    </source>
</evidence>
<organism evidence="2 3">
    <name type="scientific">Photobacterium frigidiphilum</name>
    <dbReference type="NCBI Taxonomy" id="264736"/>
    <lineage>
        <taxon>Bacteria</taxon>
        <taxon>Pseudomonadati</taxon>
        <taxon>Pseudomonadota</taxon>
        <taxon>Gammaproteobacteria</taxon>
        <taxon>Vibrionales</taxon>
        <taxon>Vibrionaceae</taxon>
        <taxon>Photobacterium</taxon>
    </lineage>
</organism>